<dbReference type="SUPFAM" id="SSF53244">
    <property type="entry name" value="MurD-like peptide ligases, peptide-binding domain"/>
    <property type="match status" value="1"/>
</dbReference>
<comment type="subcellular location">
    <subcellularLocation>
        <location evidence="1 9 10">Cytoplasm</location>
    </subcellularLocation>
</comment>
<dbReference type="eggNOG" id="COG0771">
    <property type="taxonomic scope" value="Bacteria"/>
</dbReference>
<dbReference type="GO" id="GO:0004326">
    <property type="term" value="F:tetrahydrofolylpolyglutamate synthase activity"/>
    <property type="evidence" value="ECO:0007669"/>
    <property type="project" value="InterPro"/>
</dbReference>
<keyword evidence="9 10" id="KW-0961">Cell wall biogenesis/degradation</keyword>
<evidence type="ECO:0000256" key="7">
    <source>
        <dbReference type="ARBA" id="ARBA00022840"/>
    </source>
</evidence>
<dbReference type="RefSeq" id="WP_012543887.1">
    <property type="nucleotide sequence ID" value="NC_011295.1"/>
</dbReference>
<dbReference type="AlphaFoldDB" id="B5Y8C5"/>
<keyword evidence="6 9" id="KW-0547">Nucleotide-binding</keyword>
<evidence type="ECO:0000313" key="14">
    <source>
        <dbReference type="Proteomes" id="UP000001732"/>
    </source>
</evidence>
<protein>
    <recommendedName>
        <fullName evidence="9 10">UDP-N-acetylmuramoylalanine--D-glutamate ligase</fullName>
        <ecNumber evidence="9 10">6.3.2.9</ecNumber>
    </recommendedName>
    <alternativeName>
        <fullName evidence="9">D-glutamic acid-adding enzyme</fullName>
    </alternativeName>
    <alternativeName>
        <fullName evidence="9">UDP-N-acetylmuramoyl-L-alanyl-D-glutamate synthetase</fullName>
    </alternativeName>
</protein>
<dbReference type="OrthoDB" id="9809796at2"/>
<name>B5Y8C5_COPPD</name>
<dbReference type="Gene3D" id="3.40.1190.10">
    <property type="entry name" value="Mur-like, catalytic domain"/>
    <property type="match status" value="1"/>
</dbReference>
<reference evidence="14" key="1">
    <citation type="submission" date="2008-08" db="EMBL/GenBank/DDBJ databases">
        <title>The complete genome sequence of Coprothermobacter proteolyticus strain ATCC 5245 / DSM 5265 / BT.</title>
        <authorList>
            <person name="Dodson R.J."/>
            <person name="Durkin A.S."/>
            <person name="Wu M."/>
            <person name="Eisen J."/>
            <person name="Sutton G."/>
        </authorList>
    </citation>
    <scope>NUCLEOTIDE SEQUENCE [LARGE SCALE GENOMIC DNA]</scope>
    <source>
        <strain evidence="14">ATCC 35245 / DSM 5265 / OCM 4 / BT</strain>
    </source>
</reference>
<feature type="domain" description="Mur ligase central" evidence="12">
    <location>
        <begin position="109"/>
        <end position="280"/>
    </location>
</feature>
<dbReference type="InterPro" id="IPR005762">
    <property type="entry name" value="MurD"/>
</dbReference>
<keyword evidence="4 9" id="KW-0436">Ligase</keyword>
<dbReference type="EC" id="6.3.2.9" evidence="9 10"/>
<dbReference type="HAMAP" id="MF_00639">
    <property type="entry name" value="MurD"/>
    <property type="match status" value="1"/>
</dbReference>
<dbReference type="Proteomes" id="UP000001732">
    <property type="component" value="Chromosome"/>
</dbReference>
<dbReference type="GO" id="GO:0051301">
    <property type="term" value="P:cell division"/>
    <property type="evidence" value="ECO:0007669"/>
    <property type="project" value="UniProtKB-KW"/>
</dbReference>
<reference evidence="13 14" key="2">
    <citation type="journal article" date="2014" name="Genome Announc.">
        <title>Complete Genome Sequence of Coprothermobacter proteolyticus DSM 5265.</title>
        <authorList>
            <person name="Alexiev A."/>
            <person name="Coil D.A."/>
            <person name="Badger J.H."/>
            <person name="Enticknap J."/>
            <person name="Ward N."/>
            <person name="Robb F.T."/>
            <person name="Eisen J.A."/>
        </authorList>
    </citation>
    <scope>NUCLEOTIDE SEQUENCE [LARGE SCALE GENOMIC DNA]</scope>
    <source>
        <strain evidence="14">ATCC 35245 / DSM 5265 / OCM 4 / BT</strain>
    </source>
</reference>
<dbReference type="NCBIfam" id="TIGR01087">
    <property type="entry name" value="murD"/>
    <property type="match status" value="1"/>
</dbReference>
<keyword evidence="3 9" id="KW-0963">Cytoplasm</keyword>
<dbReference type="PROSITE" id="PS01011">
    <property type="entry name" value="FOLYLPOLYGLU_SYNT_1"/>
    <property type="match status" value="1"/>
</dbReference>
<dbReference type="Pfam" id="PF02875">
    <property type="entry name" value="Mur_ligase_C"/>
    <property type="match status" value="1"/>
</dbReference>
<evidence type="ECO:0000259" key="11">
    <source>
        <dbReference type="Pfam" id="PF02875"/>
    </source>
</evidence>
<keyword evidence="7 9" id="KW-0067">ATP-binding</keyword>
<dbReference type="GO" id="GO:0008360">
    <property type="term" value="P:regulation of cell shape"/>
    <property type="evidence" value="ECO:0007669"/>
    <property type="project" value="UniProtKB-KW"/>
</dbReference>
<comment type="function">
    <text evidence="9 10">Cell wall formation. Catalyzes the addition of glutamate to the nucleotide precursor UDP-N-acetylmuramoyl-L-alanine (UMA).</text>
</comment>
<dbReference type="GO" id="GO:0009252">
    <property type="term" value="P:peptidoglycan biosynthetic process"/>
    <property type="evidence" value="ECO:0007669"/>
    <property type="project" value="UniProtKB-UniRule"/>
</dbReference>
<comment type="pathway">
    <text evidence="2 9 10">Cell wall biogenesis; peptidoglycan biosynthesis.</text>
</comment>
<feature type="domain" description="Mur ligase C-terminal" evidence="11">
    <location>
        <begin position="302"/>
        <end position="418"/>
    </location>
</feature>
<evidence type="ECO:0000256" key="6">
    <source>
        <dbReference type="ARBA" id="ARBA00022741"/>
    </source>
</evidence>
<keyword evidence="14" id="KW-1185">Reference proteome</keyword>
<dbReference type="UniPathway" id="UPA00219"/>
<evidence type="ECO:0000256" key="2">
    <source>
        <dbReference type="ARBA" id="ARBA00004752"/>
    </source>
</evidence>
<evidence type="ECO:0000313" key="13">
    <source>
        <dbReference type="EMBL" id="ACI17235.1"/>
    </source>
</evidence>
<evidence type="ECO:0000259" key="12">
    <source>
        <dbReference type="Pfam" id="PF08245"/>
    </source>
</evidence>
<keyword evidence="9 10" id="KW-0573">Peptidoglycan synthesis</keyword>
<evidence type="ECO:0000256" key="5">
    <source>
        <dbReference type="ARBA" id="ARBA00022618"/>
    </source>
</evidence>
<sequence length="441" mass="48185">MVNIKPGFSQELMGKNVLILGYGVSGQSAELFISQRGGKVFIYDEKPIKPKLGCAVSDVLNEHFDFCVTSPGFSLDHPVLRSLKDRGVPVVGELELSFDASRWNYWIAVTGTNGKTTTTSFIGHLLRTAGFNVVVGGNIGVPVTSFLNEPISETIIVAEVSSFQLETVHTFRPQVAVFLNLTPDHLDRHGSMENYFQTKARIFKLQQPQDLGVLNAEDRWASSLIGSLKSRTLAFGIEKGDVHWSEGFLNVLGTTVASVSDVKLRGRHNLANIAAGVAACYHLLPDGFDFGSAISQFCAPEHRIEFVRSVGGVSFYDDSKATNPDSTIVALEAFQEPVVVILGGRNKGMDFAALAEFIKRKSTVKWAVVMGEAKESIKESLLANGFENISEADSLEEAVHLAYEIAAPGDVVLLSPACASFDMFKNFEERGDRFKEIVRKL</sequence>
<evidence type="ECO:0000256" key="4">
    <source>
        <dbReference type="ARBA" id="ARBA00022598"/>
    </source>
</evidence>
<dbReference type="InterPro" id="IPR036565">
    <property type="entry name" value="Mur-like_cat_sf"/>
</dbReference>
<feature type="binding site" evidence="9">
    <location>
        <begin position="111"/>
        <end position="117"/>
    </location>
    <ligand>
        <name>ATP</name>
        <dbReference type="ChEBI" id="CHEBI:30616"/>
    </ligand>
</feature>
<dbReference type="GO" id="GO:0008764">
    <property type="term" value="F:UDP-N-acetylmuramoylalanine-D-glutamate ligase activity"/>
    <property type="evidence" value="ECO:0007669"/>
    <property type="project" value="UniProtKB-UniRule"/>
</dbReference>
<dbReference type="KEGG" id="cpo:COPRO5265_0674"/>
<dbReference type="EMBL" id="CP001145">
    <property type="protein sequence ID" value="ACI17235.1"/>
    <property type="molecule type" value="Genomic_DNA"/>
</dbReference>
<dbReference type="GO" id="GO:0005737">
    <property type="term" value="C:cytoplasm"/>
    <property type="evidence" value="ECO:0007669"/>
    <property type="project" value="UniProtKB-SubCell"/>
</dbReference>
<dbReference type="Gene3D" id="3.40.50.720">
    <property type="entry name" value="NAD(P)-binding Rossmann-like Domain"/>
    <property type="match status" value="1"/>
</dbReference>
<dbReference type="InterPro" id="IPR036615">
    <property type="entry name" value="Mur_ligase_C_dom_sf"/>
</dbReference>
<comment type="catalytic activity">
    <reaction evidence="9 10">
        <text>UDP-N-acetyl-alpha-D-muramoyl-L-alanine + D-glutamate + ATP = UDP-N-acetyl-alpha-D-muramoyl-L-alanyl-D-glutamate + ADP + phosphate + H(+)</text>
        <dbReference type="Rhea" id="RHEA:16429"/>
        <dbReference type="ChEBI" id="CHEBI:15378"/>
        <dbReference type="ChEBI" id="CHEBI:29986"/>
        <dbReference type="ChEBI" id="CHEBI:30616"/>
        <dbReference type="ChEBI" id="CHEBI:43474"/>
        <dbReference type="ChEBI" id="CHEBI:83898"/>
        <dbReference type="ChEBI" id="CHEBI:83900"/>
        <dbReference type="ChEBI" id="CHEBI:456216"/>
        <dbReference type="EC" id="6.3.2.9"/>
    </reaction>
</comment>
<dbReference type="GO" id="GO:0005524">
    <property type="term" value="F:ATP binding"/>
    <property type="evidence" value="ECO:0007669"/>
    <property type="project" value="UniProtKB-UniRule"/>
</dbReference>
<accession>B5Y8C5</accession>
<evidence type="ECO:0000256" key="9">
    <source>
        <dbReference type="HAMAP-Rule" id="MF_00639"/>
    </source>
</evidence>
<dbReference type="InterPro" id="IPR018109">
    <property type="entry name" value="Folylpolyglutamate_synth_CS"/>
</dbReference>
<evidence type="ECO:0000256" key="3">
    <source>
        <dbReference type="ARBA" id="ARBA00022490"/>
    </source>
</evidence>
<keyword evidence="9 10" id="KW-0133">Cell shape</keyword>
<dbReference type="STRING" id="309798.COPRO5265_0674"/>
<evidence type="ECO:0000256" key="10">
    <source>
        <dbReference type="RuleBase" id="RU003664"/>
    </source>
</evidence>
<comment type="similarity">
    <text evidence="9">Belongs to the MurCDEF family.</text>
</comment>
<proteinExistence type="inferred from homology"/>
<evidence type="ECO:0000256" key="8">
    <source>
        <dbReference type="ARBA" id="ARBA00023306"/>
    </source>
</evidence>
<gene>
    <name evidence="9 13" type="primary">murD</name>
    <name evidence="13" type="ordered locus">COPRO5265_0674</name>
</gene>
<dbReference type="HOGENOM" id="CLU_032540_0_0_9"/>
<dbReference type="PANTHER" id="PTHR43692">
    <property type="entry name" value="UDP-N-ACETYLMURAMOYLALANINE--D-GLUTAMATE LIGASE"/>
    <property type="match status" value="1"/>
</dbReference>
<evidence type="ECO:0000256" key="1">
    <source>
        <dbReference type="ARBA" id="ARBA00004496"/>
    </source>
</evidence>
<dbReference type="PANTHER" id="PTHR43692:SF1">
    <property type="entry name" value="UDP-N-ACETYLMURAMOYLALANINE--D-GLUTAMATE LIGASE"/>
    <property type="match status" value="1"/>
</dbReference>
<keyword evidence="8 9" id="KW-0131">Cell cycle</keyword>
<dbReference type="GO" id="GO:0071555">
    <property type="term" value="P:cell wall organization"/>
    <property type="evidence" value="ECO:0007669"/>
    <property type="project" value="UniProtKB-KW"/>
</dbReference>
<dbReference type="SUPFAM" id="SSF51984">
    <property type="entry name" value="MurCD N-terminal domain"/>
    <property type="match status" value="1"/>
</dbReference>
<dbReference type="InterPro" id="IPR004101">
    <property type="entry name" value="Mur_ligase_C"/>
</dbReference>
<dbReference type="InterPro" id="IPR013221">
    <property type="entry name" value="Mur_ligase_cen"/>
</dbReference>
<organism evidence="13 14">
    <name type="scientific">Coprothermobacter proteolyticus (strain ATCC 35245 / DSM 5265 / OCM 4 / BT)</name>
    <dbReference type="NCBI Taxonomy" id="309798"/>
    <lineage>
        <taxon>Bacteria</taxon>
        <taxon>Pseudomonadati</taxon>
        <taxon>Coprothermobacterota</taxon>
        <taxon>Coprothermobacteria</taxon>
        <taxon>Coprothermobacterales</taxon>
        <taxon>Coprothermobacteraceae</taxon>
        <taxon>Coprothermobacter</taxon>
    </lineage>
</organism>
<dbReference type="Gene3D" id="3.90.190.20">
    <property type="entry name" value="Mur ligase, C-terminal domain"/>
    <property type="match status" value="1"/>
</dbReference>
<keyword evidence="5 9" id="KW-0132">Cell division</keyword>
<dbReference type="SUPFAM" id="SSF53623">
    <property type="entry name" value="MurD-like peptide ligases, catalytic domain"/>
    <property type="match status" value="1"/>
</dbReference>
<dbReference type="Pfam" id="PF08245">
    <property type="entry name" value="Mur_ligase_M"/>
    <property type="match status" value="1"/>
</dbReference>